<protein>
    <submittedName>
        <fullName evidence="1">ADP-ribosylglycohydrolase family protein</fullName>
    </submittedName>
</protein>
<organism evidence="1 2">
    <name type="scientific">Nocardiopsis rhodophaea</name>
    <dbReference type="NCBI Taxonomy" id="280238"/>
    <lineage>
        <taxon>Bacteria</taxon>
        <taxon>Bacillati</taxon>
        <taxon>Actinomycetota</taxon>
        <taxon>Actinomycetes</taxon>
        <taxon>Streptosporangiales</taxon>
        <taxon>Nocardiopsidaceae</taxon>
        <taxon>Nocardiopsis</taxon>
    </lineage>
</organism>
<reference evidence="1 2" key="1">
    <citation type="journal article" date="2019" name="Int. J. Syst. Evol. Microbiol.">
        <title>The Global Catalogue of Microorganisms (GCM) 10K type strain sequencing project: providing services to taxonomists for standard genome sequencing and annotation.</title>
        <authorList>
            <consortium name="The Broad Institute Genomics Platform"/>
            <consortium name="The Broad Institute Genome Sequencing Center for Infectious Disease"/>
            <person name="Wu L."/>
            <person name="Ma J."/>
        </authorList>
    </citation>
    <scope>NUCLEOTIDE SEQUENCE [LARGE SCALE GENOMIC DNA]</scope>
    <source>
        <strain evidence="1 2">JCM 15313</strain>
    </source>
</reference>
<evidence type="ECO:0000313" key="2">
    <source>
        <dbReference type="Proteomes" id="UP001501585"/>
    </source>
</evidence>
<dbReference type="InterPro" id="IPR036705">
    <property type="entry name" value="Ribosyl_crysJ1_sf"/>
</dbReference>
<comment type="caution">
    <text evidence="1">The sequence shown here is derived from an EMBL/GenBank/DDBJ whole genome shotgun (WGS) entry which is preliminary data.</text>
</comment>
<dbReference type="PANTHER" id="PTHR16222">
    <property type="entry name" value="ADP-RIBOSYLGLYCOHYDROLASE"/>
    <property type="match status" value="1"/>
</dbReference>
<dbReference type="InterPro" id="IPR005502">
    <property type="entry name" value="Ribosyl_crysJ1"/>
</dbReference>
<dbReference type="Gene3D" id="1.10.4080.10">
    <property type="entry name" value="ADP-ribosylation/Crystallin J1"/>
    <property type="match status" value="1"/>
</dbReference>
<accession>A0ABN2T1N1</accession>
<dbReference type="PANTHER" id="PTHR16222:SF12">
    <property type="entry name" value="ADP-RIBOSYLGLYCOHYDROLASE-RELATED"/>
    <property type="match status" value="1"/>
</dbReference>
<keyword evidence="2" id="KW-1185">Reference proteome</keyword>
<dbReference type="InterPro" id="IPR050792">
    <property type="entry name" value="ADP-ribosylglycohydrolase"/>
</dbReference>
<sequence length="313" mass="32216">MGMVLGAMVSNASTHAGRAAVSLNALALGDAFGARLFAPDGAEAVRERTLPPGPWEWTDDTEMACSVYAVLYRYGRVDQDALVASFAAHYDALRGYHTATDHLLRSVRAGGDWRTLAPAQFDGAGSWGSGAAMRVAPLGAWFADDVAEAVRQARLSAEVTHTHPDGIAGAVAVAAAAAVAVRCEPLGAGGFLGEVLDYIPSGAVHEAVHDARALLISSDPCAVAAELGCGELIGARDTVPFALWAAAKHHDDLPGALWAAAAAASAAGGDLDTTCAIVGGIVGTRLPWGQLPAGWRERAEPLPEWVPVPASRS</sequence>
<proteinExistence type="predicted"/>
<dbReference type="Pfam" id="PF03747">
    <property type="entry name" value="ADP_ribosyl_GH"/>
    <property type="match status" value="1"/>
</dbReference>
<gene>
    <name evidence="1" type="ORF">GCM10009799_24590</name>
</gene>
<dbReference type="SUPFAM" id="SSF101478">
    <property type="entry name" value="ADP-ribosylglycohydrolase"/>
    <property type="match status" value="1"/>
</dbReference>
<name>A0ABN2T1N1_9ACTN</name>
<dbReference type="EMBL" id="BAAAPC010000009">
    <property type="protein sequence ID" value="GAA1996727.1"/>
    <property type="molecule type" value="Genomic_DNA"/>
</dbReference>
<evidence type="ECO:0000313" key="1">
    <source>
        <dbReference type="EMBL" id="GAA1996727.1"/>
    </source>
</evidence>
<dbReference type="Proteomes" id="UP001501585">
    <property type="component" value="Unassembled WGS sequence"/>
</dbReference>